<evidence type="ECO:0000259" key="4">
    <source>
        <dbReference type="SMART" id="SM00382"/>
    </source>
</evidence>
<dbReference type="PANTHER" id="PTHR43158">
    <property type="entry name" value="SKFA PEPTIDE EXPORT ATP-BINDING PROTEIN SKFE"/>
    <property type="match status" value="1"/>
</dbReference>
<dbReference type="InterPro" id="IPR003593">
    <property type="entry name" value="AAA+_ATPase"/>
</dbReference>
<dbReference type="Proteomes" id="UP000221394">
    <property type="component" value="Unassembled WGS sequence"/>
</dbReference>
<evidence type="ECO:0000313" key="6">
    <source>
        <dbReference type="Proteomes" id="UP000221394"/>
    </source>
</evidence>
<dbReference type="GO" id="GO:0005524">
    <property type="term" value="F:ATP binding"/>
    <property type="evidence" value="ECO:0007669"/>
    <property type="project" value="UniProtKB-KW"/>
</dbReference>
<dbReference type="OrthoDB" id="4927383at2"/>
<dbReference type="RefSeq" id="WP_098457835.1">
    <property type="nucleotide sequence ID" value="NZ_PDJH01000001.1"/>
</dbReference>
<proteinExistence type="predicted"/>
<dbReference type="InterPro" id="IPR003439">
    <property type="entry name" value="ABC_transporter-like_ATP-bd"/>
</dbReference>
<keyword evidence="6" id="KW-1185">Reference proteome</keyword>
<evidence type="ECO:0000256" key="3">
    <source>
        <dbReference type="SAM" id="MobiDB-lite"/>
    </source>
</evidence>
<keyword evidence="2" id="KW-0067">ATP-binding</keyword>
<dbReference type="Pfam" id="PF00005">
    <property type="entry name" value="ABC_tran"/>
    <property type="match status" value="1"/>
</dbReference>
<dbReference type="AlphaFoldDB" id="A0A2A9ED03"/>
<dbReference type="InterPro" id="IPR027417">
    <property type="entry name" value="P-loop_NTPase"/>
</dbReference>
<feature type="domain" description="AAA+ ATPase" evidence="4">
    <location>
        <begin position="59"/>
        <end position="257"/>
    </location>
</feature>
<evidence type="ECO:0000256" key="1">
    <source>
        <dbReference type="ARBA" id="ARBA00022741"/>
    </source>
</evidence>
<evidence type="ECO:0000313" key="5">
    <source>
        <dbReference type="EMBL" id="PFG36683.1"/>
    </source>
</evidence>
<dbReference type="SMART" id="SM00382">
    <property type="entry name" value="AAA"/>
    <property type="match status" value="1"/>
</dbReference>
<feature type="region of interest" description="Disordered" evidence="3">
    <location>
        <begin position="1"/>
        <end position="31"/>
    </location>
</feature>
<accession>A0A2A9ED03</accession>
<dbReference type="SUPFAM" id="SSF52540">
    <property type="entry name" value="P-loop containing nucleoside triphosphate hydrolases"/>
    <property type="match status" value="1"/>
</dbReference>
<protein>
    <submittedName>
        <fullName evidence="5">ABC transporter family protein</fullName>
    </submittedName>
</protein>
<dbReference type="PANTHER" id="PTHR43158:SF2">
    <property type="entry name" value="SKFA PEPTIDE EXPORT ATP-BINDING PROTEIN SKFE"/>
    <property type="match status" value="1"/>
</dbReference>
<organism evidence="5 6">
    <name type="scientific">Flavimobilis soli</name>
    <dbReference type="NCBI Taxonomy" id="442709"/>
    <lineage>
        <taxon>Bacteria</taxon>
        <taxon>Bacillati</taxon>
        <taxon>Actinomycetota</taxon>
        <taxon>Actinomycetes</taxon>
        <taxon>Micrococcales</taxon>
        <taxon>Jonesiaceae</taxon>
        <taxon>Flavimobilis</taxon>
    </lineage>
</organism>
<gene>
    <name evidence="5" type="ORF">ATL41_1417</name>
</gene>
<keyword evidence="1" id="KW-0547">Nucleotide-binding</keyword>
<name>A0A2A9ED03_9MICO</name>
<reference evidence="5 6" key="1">
    <citation type="submission" date="2017-10" db="EMBL/GenBank/DDBJ databases">
        <title>Sequencing the genomes of 1000 actinobacteria strains.</title>
        <authorList>
            <person name="Klenk H.-P."/>
        </authorList>
    </citation>
    <scope>NUCLEOTIDE SEQUENCE [LARGE SCALE GENOMIC DNA]</scope>
    <source>
        <strain evidence="5 6">DSM 21574</strain>
    </source>
</reference>
<comment type="caution">
    <text evidence="5">The sequence shown here is derived from an EMBL/GenBank/DDBJ whole genome shotgun (WGS) entry which is preliminary data.</text>
</comment>
<dbReference type="Gene3D" id="3.40.50.300">
    <property type="entry name" value="P-loop containing nucleotide triphosphate hydrolases"/>
    <property type="match status" value="1"/>
</dbReference>
<dbReference type="GO" id="GO:0016887">
    <property type="term" value="F:ATP hydrolysis activity"/>
    <property type="evidence" value="ECO:0007669"/>
    <property type="project" value="InterPro"/>
</dbReference>
<dbReference type="EMBL" id="PDJH01000001">
    <property type="protein sequence ID" value="PFG36683.1"/>
    <property type="molecule type" value="Genomic_DNA"/>
</dbReference>
<sequence>MNPTPPASRTEVEDLPAAPAHAAPPSQPAPRRAVVQAKDLTLTSARGTVYGPVSLHVREGDLVVLQGPQGSGRTSLLLTLAGRMRPDRSTRQLTVLGHELPRERYAVQKLAAVAGFDAIDRLDDSVTVADTLRERLTWLTPWYRRAPRLTEQTYRDAASAVFGERHLPALDTVVWDLDEVDAMLLRITVAMLAQPRLLVVDDLDQVHDAARRQLVWDSLAGLAAAGVTVIASVASAGEVQAMTWQTSPRVVRLTTGPQLDA</sequence>
<evidence type="ECO:0000256" key="2">
    <source>
        <dbReference type="ARBA" id="ARBA00022840"/>
    </source>
</evidence>